<dbReference type="PANTHER" id="PTHR43792:SF1">
    <property type="entry name" value="N-ACETYLTRANSFERASE DOMAIN-CONTAINING PROTEIN"/>
    <property type="match status" value="1"/>
</dbReference>
<dbReference type="Pfam" id="PF13302">
    <property type="entry name" value="Acetyltransf_3"/>
    <property type="match status" value="1"/>
</dbReference>
<accession>A0A7T7XPI6</accession>
<dbReference type="RefSeq" id="WP_215627423.1">
    <property type="nucleotide sequence ID" value="NZ_CP067089.2"/>
</dbReference>
<dbReference type="AlphaFoldDB" id="A0A7T7XPI6"/>
<gene>
    <name evidence="2" type="ORF">JFL75_04155</name>
</gene>
<keyword evidence="3" id="KW-1185">Reference proteome</keyword>
<dbReference type="InterPro" id="IPR051531">
    <property type="entry name" value="N-acetyltransferase"/>
</dbReference>
<evidence type="ECO:0000259" key="1">
    <source>
        <dbReference type="PROSITE" id="PS51186"/>
    </source>
</evidence>
<dbReference type="Gene3D" id="3.40.630.30">
    <property type="match status" value="1"/>
</dbReference>
<sequence>MAVLETPRLFLREMVPGDKAALCRVLSDEESMRHYPHAYSEAEVENWIRENTERYRVNGFGLWAVVLKSDGSCLGDCGITLQNIDGETLPEIGFHIIREYCGRGYASEAAAVCLEYAVKTLGFPAVYSYSRSGNVASQRVSEKIGMKKIKTYRRNDIEYTVMARLPLTFP</sequence>
<reference evidence="2" key="1">
    <citation type="submission" date="2021-01" db="EMBL/GenBank/DDBJ databases">
        <title>Description of Breznakiella homolactica.</title>
        <authorList>
            <person name="Song Y."/>
            <person name="Brune A."/>
        </authorList>
    </citation>
    <scope>NUCLEOTIDE SEQUENCE</scope>
    <source>
        <strain evidence="2">RmG30</strain>
    </source>
</reference>
<dbReference type="PROSITE" id="PS51186">
    <property type="entry name" value="GNAT"/>
    <property type="match status" value="1"/>
</dbReference>
<organism evidence="2 3">
    <name type="scientific">Breznakiella homolactica</name>
    <dbReference type="NCBI Taxonomy" id="2798577"/>
    <lineage>
        <taxon>Bacteria</taxon>
        <taxon>Pseudomonadati</taxon>
        <taxon>Spirochaetota</taxon>
        <taxon>Spirochaetia</taxon>
        <taxon>Spirochaetales</taxon>
        <taxon>Breznakiellaceae</taxon>
        <taxon>Breznakiella</taxon>
    </lineage>
</organism>
<dbReference type="Proteomes" id="UP000595917">
    <property type="component" value="Chromosome"/>
</dbReference>
<evidence type="ECO:0000313" key="2">
    <source>
        <dbReference type="EMBL" id="QQO10119.1"/>
    </source>
</evidence>
<proteinExistence type="predicted"/>
<dbReference type="PANTHER" id="PTHR43792">
    <property type="entry name" value="GNAT FAMILY, PUTATIVE (AFU_ORTHOLOGUE AFUA_3G00765)-RELATED-RELATED"/>
    <property type="match status" value="1"/>
</dbReference>
<evidence type="ECO:0000313" key="3">
    <source>
        <dbReference type="Proteomes" id="UP000595917"/>
    </source>
</evidence>
<dbReference type="SUPFAM" id="SSF55729">
    <property type="entry name" value="Acyl-CoA N-acyltransferases (Nat)"/>
    <property type="match status" value="1"/>
</dbReference>
<dbReference type="InterPro" id="IPR000182">
    <property type="entry name" value="GNAT_dom"/>
</dbReference>
<dbReference type="GO" id="GO:0016747">
    <property type="term" value="F:acyltransferase activity, transferring groups other than amino-acyl groups"/>
    <property type="evidence" value="ECO:0007669"/>
    <property type="project" value="InterPro"/>
</dbReference>
<dbReference type="InterPro" id="IPR016181">
    <property type="entry name" value="Acyl_CoA_acyltransferase"/>
</dbReference>
<name>A0A7T7XPI6_9SPIR</name>
<dbReference type="EMBL" id="CP067089">
    <property type="protein sequence ID" value="QQO10119.1"/>
    <property type="molecule type" value="Genomic_DNA"/>
</dbReference>
<dbReference type="KEGG" id="bhc:JFL75_04155"/>
<feature type="domain" description="N-acetyltransferase" evidence="1">
    <location>
        <begin position="9"/>
        <end position="168"/>
    </location>
</feature>
<protein>
    <submittedName>
        <fullName evidence="2">GNAT family N-acetyltransferase</fullName>
    </submittedName>
</protein>